<dbReference type="EMBL" id="AFYH01160907">
    <property type="status" value="NOT_ANNOTATED_CDS"/>
    <property type="molecule type" value="Genomic_DNA"/>
</dbReference>
<dbReference type="InterPro" id="IPR000994">
    <property type="entry name" value="Pept_M24"/>
</dbReference>
<dbReference type="SMART" id="SM01285">
    <property type="entry name" value="FACT-Spt16_Nlob"/>
    <property type="match status" value="1"/>
</dbReference>
<dbReference type="GO" id="GO:0031491">
    <property type="term" value="F:nucleosome binding"/>
    <property type="evidence" value="ECO:0007669"/>
    <property type="project" value="TreeGrafter"/>
</dbReference>
<keyword evidence="9 10" id="KW-0539">Nucleus</keyword>
<feature type="region of interest" description="Disordered" evidence="11">
    <location>
        <begin position="499"/>
        <end position="526"/>
    </location>
</feature>
<dbReference type="EMBL" id="AFYH01160905">
    <property type="status" value="NOT_ANNOTATED_CDS"/>
    <property type="molecule type" value="Genomic_DNA"/>
</dbReference>
<gene>
    <name evidence="15" type="primary">SUPT16H</name>
</gene>
<dbReference type="InterPro" id="IPR056595">
    <property type="entry name" value="Fact-SPT16_PH"/>
</dbReference>
<evidence type="ECO:0000313" key="15">
    <source>
        <dbReference type="Ensembl" id="ENSLACP00000004800.1"/>
    </source>
</evidence>
<comment type="subcellular location">
    <subcellularLocation>
        <location evidence="10">Nucleus</location>
    </subcellularLocation>
    <subcellularLocation>
        <location evidence="10">Chromosome</location>
    </subcellularLocation>
</comment>
<dbReference type="InParanoid" id="H3A579"/>
<dbReference type="Pfam" id="PF08512">
    <property type="entry name" value="Rttp106-like_middle"/>
    <property type="match status" value="1"/>
</dbReference>
<dbReference type="InterPro" id="IPR029148">
    <property type="entry name" value="FACT-SPT16_Nlobe"/>
</dbReference>
<feature type="domain" description="FACT complex subunit SPT16 middle" evidence="13">
    <location>
        <begin position="537"/>
        <end position="697"/>
    </location>
</feature>
<dbReference type="STRING" id="7897.ENSLACP00000004800"/>
<dbReference type="InterPro" id="IPR048969">
    <property type="entry name" value="FACT_SPT16_C"/>
</dbReference>
<feature type="compositionally biased region" description="Acidic residues" evidence="11">
    <location>
        <begin position="935"/>
        <end position="980"/>
    </location>
</feature>
<reference evidence="15" key="3">
    <citation type="submission" date="2025-09" db="UniProtKB">
        <authorList>
            <consortium name="Ensembl"/>
        </authorList>
    </citation>
    <scope>IDENTIFICATION</scope>
</reference>
<dbReference type="Gene3D" id="3.90.230.10">
    <property type="entry name" value="Creatinase/methionine aminopeptidase superfamily"/>
    <property type="match status" value="1"/>
</dbReference>
<dbReference type="EMBL" id="AFYH01160909">
    <property type="status" value="NOT_ANNOTATED_CDS"/>
    <property type="molecule type" value="Genomic_DNA"/>
</dbReference>
<dbReference type="GO" id="GO:0032786">
    <property type="term" value="P:positive regulation of DNA-templated transcription, elongation"/>
    <property type="evidence" value="ECO:0007669"/>
    <property type="project" value="UniProtKB-ARBA"/>
</dbReference>
<dbReference type="Pfam" id="PF14826">
    <property type="entry name" value="FACT-Spt16_Nlob"/>
    <property type="match status" value="1"/>
</dbReference>
<feature type="region of interest" description="Disordered" evidence="11">
    <location>
        <begin position="184"/>
        <end position="204"/>
    </location>
</feature>
<dbReference type="EMBL" id="AFYH01160906">
    <property type="status" value="NOT_ANNOTATED_CDS"/>
    <property type="molecule type" value="Genomic_DNA"/>
</dbReference>
<evidence type="ECO:0000256" key="6">
    <source>
        <dbReference type="ARBA" id="ARBA00023054"/>
    </source>
</evidence>
<keyword evidence="2 10" id="KW-0158">Chromosome</keyword>
<dbReference type="OMA" id="YHINTIP"/>
<keyword evidence="6" id="KW-0175">Coiled coil</keyword>
<sequence length="1044" mass="119888">MAVSLDKEAYYRRIKRFYSNWKKGEDEFANVDAIVVSVGVDEEIVYAKSTALQKQTWLFGYELTDTIMVFCEEKIVFMASKKKVEFLKQVANTKGSENANGVPAMTLLVREKNESNKANFDKMIEAIKESKTGKKIGVFSKDKFPGDFIKNWNDCLNKEGFEKVTCTLCLMYCVCIIERGRAPPQKKNRNQDLSVKNTHKKTQPFTHSVSDLCVNSPQKVRHSKLAESVEKAIEEKKYLAGADPTSVEMCYPPIIQSGGNYNLKFSVVSDKNHMHFGAITCAMGIRYKSYCSNLVRTLMVDPTPEMQDNYNFLLQLEEELLKELRHGAKLCEVYNAVMEFAKKEKPDLMSKVTRNLGFAMGIEFREGSLVLNNKNQYKLKKGMVFSVNLGFSDLDNKEGKKPEEKKYALFIGDTVLVNEEGPATILTPVKKKVKNVGIFLKNEDEDEEEGEQDEAEDLLGRGSRAALLTERTRNEMTSEEKRRAHQKELAAQLNEEAKRRLTEQKGEQQIQKARKSNVSYKSPSQLPKESEIREMKIYIDKKYETVIMPVFGIASPFHIATIKNISMSVEGDYTYLRINFYCPGSALGRNEGNIFPNPEATFVKEITYRASNMKAPGEQSVPSTNLQNAFRIIKEVQKRYKTREAEEKEKEGIVKQDSLIINMNRSNPKLKDLYIRPNIAQKRMQGSLEAHVNGFRFTSVRGDKVDILYNNIKHSIFQPCDGEMIIVLHFHLKNAIMFGKKRHTDVQFYTEVGEITTDLGKHQHMHDRDDLYAEQMEREMRHKLKTAFKNFIEKVESLTKEELEFEVPFRDLGFNGAPYRSTCLLQPTSSALVNVTEWPPFVVTLDEVELVHFERVQFHLKNFDMVIVYKDYSKKVTMINAIPIASLDPIKEWLNSCDLKYTEGVQSLNWTKIMKTIVDDPEGFFEQGGWSFLDPDSEGSEVEAEGSESEVEDETFNPSEEEEFEEEEDSDEDYSSETEESEHSASLGSEEESGKDWDELEEEARKADRESRYEEEEEQQQQQQQSRKRKGTGHSSAPSKKKRK</sequence>
<dbReference type="FunFam" id="2.30.29.210:FF:000001">
    <property type="entry name" value="FACT complex subunit spt16"/>
    <property type="match status" value="1"/>
</dbReference>
<dbReference type="Pfam" id="PF00557">
    <property type="entry name" value="Peptidase_M24"/>
    <property type="match status" value="1"/>
</dbReference>
<dbReference type="InterPro" id="IPR033825">
    <property type="entry name" value="Spt16_M24"/>
</dbReference>
<dbReference type="GeneTree" id="ENSGT00390000014495"/>
<dbReference type="EMBL" id="AFYH01160904">
    <property type="status" value="NOT_ANNOTATED_CDS"/>
    <property type="molecule type" value="Genomic_DNA"/>
</dbReference>
<reference evidence="15" key="2">
    <citation type="submission" date="2025-08" db="UniProtKB">
        <authorList>
            <consortium name="Ensembl"/>
        </authorList>
    </citation>
    <scope>IDENTIFICATION</scope>
</reference>
<dbReference type="EMBL" id="AFYH01160901">
    <property type="status" value="NOT_ANNOTATED_CDS"/>
    <property type="molecule type" value="Genomic_DNA"/>
</dbReference>
<dbReference type="GO" id="GO:0035101">
    <property type="term" value="C:FACT complex"/>
    <property type="evidence" value="ECO:0007669"/>
    <property type="project" value="UniProtKB-UniRule"/>
</dbReference>
<dbReference type="FunFam" id="2.30.29.30:FF:000017">
    <property type="entry name" value="FACT complex subunit SPT16"/>
    <property type="match status" value="1"/>
</dbReference>
<evidence type="ECO:0000256" key="9">
    <source>
        <dbReference type="ARBA" id="ARBA00023242"/>
    </source>
</evidence>
<dbReference type="InterPro" id="IPR013719">
    <property type="entry name" value="RTT106/SPT16-like_middle_dom"/>
</dbReference>
<feature type="compositionally biased region" description="Basic and acidic residues" evidence="11">
    <location>
        <begin position="992"/>
        <end position="1012"/>
    </location>
</feature>
<feature type="region of interest" description="Disordered" evidence="11">
    <location>
        <begin position="444"/>
        <end position="484"/>
    </location>
</feature>
<evidence type="ECO:0000256" key="10">
    <source>
        <dbReference type="RuleBase" id="RU367052"/>
    </source>
</evidence>
<dbReference type="Gene3D" id="3.40.350.10">
    <property type="entry name" value="Creatinase/prolidase N-terminal domain"/>
    <property type="match status" value="1"/>
</dbReference>
<name>H3A579_LATCH</name>
<proteinExistence type="inferred from homology"/>
<accession>H3A579</accession>
<evidence type="ECO:0000256" key="5">
    <source>
        <dbReference type="ARBA" id="ARBA00023015"/>
    </source>
</evidence>
<dbReference type="FunCoup" id="H3A579">
    <property type="interactions" value="4129"/>
</dbReference>
<dbReference type="EMBL" id="AFYH01160902">
    <property type="status" value="NOT_ANNOTATED_CDS"/>
    <property type="molecule type" value="Genomic_DNA"/>
</dbReference>
<dbReference type="HOGENOM" id="CLU_004627_0_0_1"/>
<evidence type="ECO:0000256" key="2">
    <source>
        <dbReference type="ARBA" id="ARBA00022454"/>
    </source>
</evidence>
<dbReference type="InterPro" id="IPR040258">
    <property type="entry name" value="Spt16"/>
</dbReference>
<dbReference type="Pfam" id="PF21091">
    <property type="entry name" value="SPT16_C"/>
    <property type="match status" value="1"/>
</dbReference>
<organism evidence="15 16">
    <name type="scientific">Latimeria chalumnae</name>
    <name type="common">Coelacanth</name>
    <dbReference type="NCBI Taxonomy" id="7897"/>
    <lineage>
        <taxon>Eukaryota</taxon>
        <taxon>Metazoa</taxon>
        <taxon>Chordata</taxon>
        <taxon>Craniata</taxon>
        <taxon>Vertebrata</taxon>
        <taxon>Euteleostomi</taxon>
        <taxon>Coelacanthiformes</taxon>
        <taxon>Coelacanthidae</taxon>
        <taxon>Latimeria</taxon>
    </lineage>
</organism>
<evidence type="ECO:0000256" key="1">
    <source>
        <dbReference type="ARBA" id="ARBA00010779"/>
    </source>
</evidence>
<dbReference type="SUPFAM" id="SSF55920">
    <property type="entry name" value="Creatinase/aminopeptidase"/>
    <property type="match status" value="1"/>
</dbReference>
<keyword evidence="7 10" id="KW-0804">Transcription</keyword>
<feature type="compositionally biased region" description="Polar residues" evidence="11">
    <location>
        <begin position="507"/>
        <end position="526"/>
    </location>
</feature>
<feature type="region of interest" description="Disordered" evidence="11">
    <location>
        <begin position="928"/>
        <end position="1044"/>
    </location>
</feature>
<feature type="compositionally biased region" description="Acidic residues" evidence="11">
    <location>
        <begin position="444"/>
        <end position="457"/>
    </location>
</feature>
<dbReference type="CDD" id="cd01091">
    <property type="entry name" value="CDC68-like"/>
    <property type="match status" value="1"/>
</dbReference>
<evidence type="ECO:0000256" key="7">
    <source>
        <dbReference type="ARBA" id="ARBA00023163"/>
    </source>
</evidence>
<dbReference type="InterPro" id="IPR013953">
    <property type="entry name" value="FACT_SPT16_M"/>
</dbReference>
<dbReference type="GO" id="GO:0006368">
    <property type="term" value="P:transcription elongation by RNA polymerase II"/>
    <property type="evidence" value="ECO:0007669"/>
    <property type="project" value="TreeGrafter"/>
</dbReference>
<dbReference type="GO" id="GO:0006260">
    <property type="term" value="P:DNA replication"/>
    <property type="evidence" value="ECO:0007669"/>
    <property type="project" value="UniProtKB-KW"/>
</dbReference>
<dbReference type="Gene3D" id="2.30.29.30">
    <property type="entry name" value="Pleckstrin-homology domain (PH domain)/Phosphotyrosine-binding domain (PTB)"/>
    <property type="match status" value="1"/>
</dbReference>
<dbReference type="SMART" id="SM01287">
    <property type="entry name" value="Rtt106"/>
    <property type="match status" value="1"/>
</dbReference>
<dbReference type="FunFam" id="2.30.29.150:FF:000003">
    <property type="entry name" value="FACT complex subunit SPT16"/>
    <property type="match status" value="1"/>
</dbReference>
<dbReference type="Pfam" id="PF24824">
    <property type="entry name" value="PH_SPT16"/>
    <property type="match status" value="1"/>
</dbReference>
<dbReference type="Proteomes" id="UP000008672">
    <property type="component" value="Unassembled WGS sequence"/>
</dbReference>
<comment type="function">
    <text evidence="10">Component of the FACT complex, a general chromatin factor that acts to reorganize nucleosomes. The FACT complex is involved in multiple processes that require DNA as a template such as mRNA elongation, DNA replication and DNA repair. During transcription elongation the FACT complex acts as a histone chaperone that both destabilizes and restores nucleosomal structure. It facilitates the passage of RNA polymerase II and transcription by promoting the dissociation of one histone H2A-H2B dimer from the nucleosome, then subsequently promotes the reestablishment of the nucleosome following the passage of RNA polymerase II.</text>
</comment>
<keyword evidence="5 10" id="KW-0805">Transcription regulation</keyword>
<dbReference type="AlphaFoldDB" id="H3A579"/>
<dbReference type="FunFam" id="3.40.350.10:FF:000005">
    <property type="entry name" value="SPT16 homolog, facilitates chromatin-remodeling subunit"/>
    <property type="match status" value="1"/>
</dbReference>
<dbReference type="Gene3D" id="2.30.29.150">
    <property type="match status" value="1"/>
</dbReference>
<evidence type="ECO:0000259" key="13">
    <source>
        <dbReference type="SMART" id="SM01286"/>
    </source>
</evidence>
<dbReference type="InterPro" id="IPR029149">
    <property type="entry name" value="Creatin/AminoP/Spt16_N"/>
</dbReference>
<keyword evidence="3 10" id="KW-0235">DNA replication</keyword>
<feature type="compositionally biased region" description="Basic and acidic residues" evidence="11">
    <location>
        <begin position="470"/>
        <end position="484"/>
    </location>
</feature>
<dbReference type="eggNOG" id="KOG1189">
    <property type="taxonomic scope" value="Eukaryota"/>
</dbReference>
<keyword evidence="4 10" id="KW-0227">DNA damage</keyword>
<evidence type="ECO:0000259" key="12">
    <source>
        <dbReference type="SMART" id="SM01285"/>
    </source>
</evidence>
<dbReference type="PANTHER" id="PTHR13980">
    <property type="entry name" value="CDC68 RELATED"/>
    <property type="match status" value="1"/>
</dbReference>
<dbReference type="Gene3D" id="2.30.29.210">
    <property type="entry name" value="FACT complex subunit Spt16p/Cdc68p"/>
    <property type="match status" value="1"/>
</dbReference>
<evidence type="ECO:0000313" key="16">
    <source>
        <dbReference type="Proteomes" id="UP000008672"/>
    </source>
</evidence>
<evidence type="ECO:0000256" key="8">
    <source>
        <dbReference type="ARBA" id="ARBA00023204"/>
    </source>
</evidence>
<dbReference type="Ensembl" id="ENSLACT00000004841.1">
    <property type="protein sequence ID" value="ENSLACP00000004800.1"/>
    <property type="gene ID" value="ENSLACG00000004268.1"/>
</dbReference>
<comment type="subunit">
    <text evidence="10">Component of the FACT complex.</text>
</comment>
<dbReference type="InterPro" id="IPR036005">
    <property type="entry name" value="Creatinase/aminopeptidase-like"/>
</dbReference>
<dbReference type="GO" id="GO:0006281">
    <property type="term" value="P:DNA repair"/>
    <property type="evidence" value="ECO:0007669"/>
    <property type="project" value="UniProtKB-UniRule"/>
</dbReference>
<dbReference type="FunFam" id="3.90.230.10:FF:000005">
    <property type="entry name" value="FACT complex subunit spt16"/>
    <property type="match status" value="1"/>
</dbReference>
<evidence type="ECO:0000256" key="4">
    <source>
        <dbReference type="ARBA" id="ARBA00022763"/>
    </source>
</evidence>
<evidence type="ECO:0000256" key="11">
    <source>
        <dbReference type="SAM" id="MobiDB-lite"/>
    </source>
</evidence>
<dbReference type="Pfam" id="PF08644">
    <property type="entry name" value="SPT16"/>
    <property type="match status" value="1"/>
</dbReference>
<feature type="domain" description="Histone chaperone RTT106/FACT complex subunit SPT16-like middle" evidence="14">
    <location>
        <begin position="814"/>
        <end position="904"/>
    </location>
</feature>
<dbReference type="SMART" id="SM01286">
    <property type="entry name" value="SPT16"/>
    <property type="match status" value="1"/>
</dbReference>
<dbReference type="EMBL" id="AFYH01160903">
    <property type="status" value="NOT_ANNOTATED_CDS"/>
    <property type="molecule type" value="Genomic_DNA"/>
</dbReference>
<evidence type="ECO:0000259" key="14">
    <source>
        <dbReference type="SMART" id="SM01287"/>
    </source>
</evidence>
<dbReference type="EMBL" id="AFYH01160900">
    <property type="status" value="NOT_ANNOTATED_CDS"/>
    <property type="molecule type" value="Genomic_DNA"/>
</dbReference>
<dbReference type="EMBL" id="AFYH01160908">
    <property type="status" value="NOT_ANNOTATED_CDS"/>
    <property type="molecule type" value="Genomic_DNA"/>
</dbReference>
<comment type="similarity">
    <text evidence="1 10">Belongs to the peptidase M24 family. SPT16 subfamily.</text>
</comment>
<keyword evidence="16" id="KW-1185">Reference proteome</keyword>
<dbReference type="InterPro" id="IPR011993">
    <property type="entry name" value="PH-like_dom_sf"/>
</dbReference>
<reference evidence="16" key="1">
    <citation type="submission" date="2011-08" db="EMBL/GenBank/DDBJ databases">
        <title>The draft genome of Latimeria chalumnae.</title>
        <authorList>
            <person name="Di Palma F."/>
            <person name="Alfoldi J."/>
            <person name="Johnson J."/>
            <person name="Berlin A."/>
            <person name="Gnerre S."/>
            <person name="Jaffe D."/>
            <person name="MacCallum I."/>
            <person name="Young S."/>
            <person name="Walker B.J."/>
            <person name="Lander E."/>
            <person name="Lindblad-Toh K."/>
        </authorList>
    </citation>
    <scope>NUCLEOTIDE SEQUENCE [LARGE SCALE GENOMIC DNA]</scope>
    <source>
        <strain evidence="16">Wild caught</strain>
    </source>
</reference>
<evidence type="ECO:0000256" key="3">
    <source>
        <dbReference type="ARBA" id="ARBA00022705"/>
    </source>
</evidence>
<keyword evidence="8 10" id="KW-0234">DNA repair</keyword>
<feature type="domain" description="FACT complex subunit SPT16 N-terminal lobe" evidence="12">
    <location>
        <begin position="5"/>
        <end position="170"/>
    </location>
</feature>
<protein>
    <recommendedName>
        <fullName evidence="10">FACT complex subunit</fullName>
    </recommendedName>
</protein>
<dbReference type="PANTHER" id="PTHR13980:SF15">
    <property type="entry name" value="FACT COMPLEX SUBUNIT SPT16"/>
    <property type="match status" value="1"/>
</dbReference>